<dbReference type="Gene3D" id="1.10.510.10">
    <property type="entry name" value="Transferase(Phosphotransferase) domain 1"/>
    <property type="match status" value="1"/>
</dbReference>
<reference evidence="2 3" key="1">
    <citation type="journal article" date="2018" name="MBio">
        <title>Comparative Genomics Reveals the Core Gene Toolbox for the Fungus-Insect Symbiosis.</title>
        <authorList>
            <person name="Wang Y."/>
            <person name="Stata M."/>
            <person name="Wang W."/>
            <person name="Stajich J.E."/>
            <person name="White M.M."/>
            <person name="Moncalvo J.M."/>
        </authorList>
    </citation>
    <scope>NUCLEOTIDE SEQUENCE [LARGE SCALE GENOMIC DNA]</scope>
    <source>
        <strain evidence="2 3">SWE-8-4</strain>
    </source>
</reference>
<gene>
    <name evidence="2" type="ORF">BB561_003331</name>
</gene>
<dbReference type="AlphaFoldDB" id="A0A2T9YLZ1"/>
<dbReference type="SUPFAM" id="SSF56112">
    <property type="entry name" value="Protein kinase-like (PK-like)"/>
    <property type="match status" value="1"/>
</dbReference>
<dbReference type="STRING" id="133385.A0A2T9YLZ1"/>
<protein>
    <recommendedName>
        <fullName evidence="1">Protein kinase domain-containing protein</fullName>
    </recommendedName>
</protein>
<dbReference type="Pfam" id="PF00069">
    <property type="entry name" value="Pkinase"/>
    <property type="match status" value="1"/>
</dbReference>
<dbReference type="SMART" id="SM00220">
    <property type="entry name" value="S_TKc"/>
    <property type="match status" value="1"/>
</dbReference>
<name>A0A2T9YLZ1_9FUNG</name>
<evidence type="ECO:0000259" key="1">
    <source>
        <dbReference type="PROSITE" id="PS50011"/>
    </source>
</evidence>
<evidence type="ECO:0000313" key="2">
    <source>
        <dbReference type="EMBL" id="PVU93348.1"/>
    </source>
</evidence>
<dbReference type="GO" id="GO:0004674">
    <property type="term" value="F:protein serine/threonine kinase activity"/>
    <property type="evidence" value="ECO:0007669"/>
    <property type="project" value="TreeGrafter"/>
</dbReference>
<dbReference type="PANTHER" id="PTHR44167:SF24">
    <property type="entry name" value="SERINE_THREONINE-PROTEIN KINASE CHK2"/>
    <property type="match status" value="1"/>
</dbReference>
<proteinExistence type="predicted"/>
<dbReference type="PANTHER" id="PTHR44167">
    <property type="entry name" value="OVARIAN-SPECIFIC SERINE/THREONINE-PROTEIN KINASE LOK-RELATED"/>
    <property type="match status" value="1"/>
</dbReference>
<comment type="caution">
    <text evidence="2">The sequence shown here is derived from an EMBL/GenBank/DDBJ whole genome shotgun (WGS) entry which is preliminary data.</text>
</comment>
<dbReference type="InterPro" id="IPR011009">
    <property type="entry name" value="Kinase-like_dom_sf"/>
</dbReference>
<accession>A0A2T9YLZ1</accession>
<dbReference type="Proteomes" id="UP000245383">
    <property type="component" value="Unassembled WGS sequence"/>
</dbReference>
<dbReference type="PROSITE" id="PS50011">
    <property type="entry name" value="PROTEIN_KINASE_DOM"/>
    <property type="match status" value="1"/>
</dbReference>
<feature type="domain" description="Protein kinase" evidence="1">
    <location>
        <begin position="1"/>
        <end position="319"/>
    </location>
</feature>
<dbReference type="GO" id="GO:0005634">
    <property type="term" value="C:nucleus"/>
    <property type="evidence" value="ECO:0007669"/>
    <property type="project" value="TreeGrafter"/>
</dbReference>
<evidence type="ECO:0000313" key="3">
    <source>
        <dbReference type="Proteomes" id="UP000245383"/>
    </source>
</evidence>
<keyword evidence="3" id="KW-1185">Reference proteome</keyword>
<dbReference type="GO" id="GO:0044773">
    <property type="term" value="P:mitotic DNA damage checkpoint signaling"/>
    <property type="evidence" value="ECO:0007669"/>
    <property type="project" value="TreeGrafter"/>
</dbReference>
<sequence length="411" mass="46714">MLQIGLKNTSQPIDAFKKQNNDFVFVFNRLEPLDISCRDLCDITYIIYQLLTLLKNLHQNNILHLDVNPSNLMIKPGSESELILIDFGLAHDLSACDSLPRRGTPGFIAPELLENAYYDGKVDVYSVGVVFGMMLLEFFPTIDLRLLGSPNVTSETIDTIISQIDEFFSLFDYDPVNIVFPKSHYFSDSATPNSINIPSAQMSQSTSRTNNEDDDDLFINSFYQNNATFKQLYSHDAEDMSKSYGLASSFSSVNRFPYYNTNSSIYSGLRAQNSYKQNKNLGELAPLAVLHAADLLKLLLKQNPQERPTAQEALSHPLFSVFRESETTSNNIHRMASTSSFSFHNKNPKIINQNNFFSKNSKKDSKRAEFFKNTKFADINIWCDRVSTCISESFNNTRTASPMQIYHNCWE</sequence>
<dbReference type="GO" id="GO:0005524">
    <property type="term" value="F:ATP binding"/>
    <property type="evidence" value="ECO:0007669"/>
    <property type="project" value="InterPro"/>
</dbReference>
<dbReference type="EMBL" id="MBFR01000131">
    <property type="protein sequence ID" value="PVU93348.1"/>
    <property type="molecule type" value="Genomic_DNA"/>
</dbReference>
<dbReference type="OrthoDB" id="4062651at2759"/>
<organism evidence="2 3">
    <name type="scientific">Smittium simulii</name>
    <dbReference type="NCBI Taxonomy" id="133385"/>
    <lineage>
        <taxon>Eukaryota</taxon>
        <taxon>Fungi</taxon>
        <taxon>Fungi incertae sedis</taxon>
        <taxon>Zoopagomycota</taxon>
        <taxon>Kickxellomycotina</taxon>
        <taxon>Harpellomycetes</taxon>
        <taxon>Harpellales</taxon>
        <taxon>Legeriomycetaceae</taxon>
        <taxon>Smittium</taxon>
    </lineage>
</organism>
<dbReference type="InterPro" id="IPR000719">
    <property type="entry name" value="Prot_kinase_dom"/>
</dbReference>